<sequence length="142" mass="16249">MDDLDDYVVRPKKVRCDPPYSSPSFVRSPSSFLPSTKVPQSHQHSTNEQQSGINLAEMDRVKKMLLLRLGHEDGEEVNLLLDKMTKKISSLEQICRSQAKYIQEVSPVKTGVELQTKVNTMEAELQSLKKQLLRRHVQSEEI</sequence>
<feature type="compositionally biased region" description="Polar residues" evidence="1">
    <location>
        <begin position="37"/>
        <end position="53"/>
    </location>
</feature>
<accession>A0A8J2KWT5</accession>
<evidence type="ECO:0000313" key="2">
    <source>
        <dbReference type="EMBL" id="CAG7821282.1"/>
    </source>
</evidence>
<proteinExistence type="predicted"/>
<name>A0A8J2KWT5_9HEXA</name>
<comment type="caution">
    <text evidence="2">The sequence shown here is derived from an EMBL/GenBank/DDBJ whole genome shotgun (WGS) entry which is preliminary data.</text>
</comment>
<dbReference type="EMBL" id="CAJVCH010505777">
    <property type="protein sequence ID" value="CAG7821282.1"/>
    <property type="molecule type" value="Genomic_DNA"/>
</dbReference>
<dbReference type="OrthoDB" id="3938623at2759"/>
<organism evidence="2 3">
    <name type="scientific">Allacma fusca</name>
    <dbReference type="NCBI Taxonomy" id="39272"/>
    <lineage>
        <taxon>Eukaryota</taxon>
        <taxon>Metazoa</taxon>
        <taxon>Ecdysozoa</taxon>
        <taxon>Arthropoda</taxon>
        <taxon>Hexapoda</taxon>
        <taxon>Collembola</taxon>
        <taxon>Symphypleona</taxon>
        <taxon>Sminthuridae</taxon>
        <taxon>Allacma</taxon>
    </lineage>
</organism>
<protein>
    <submittedName>
        <fullName evidence="2">Uncharacterized protein</fullName>
    </submittedName>
</protein>
<reference evidence="2" key="1">
    <citation type="submission" date="2021-06" db="EMBL/GenBank/DDBJ databases">
        <authorList>
            <person name="Hodson N. C."/>
            <person name="Mongue J. A."/>
            <person name="Jaron S. K."/>
        </authorList>
    </citation>
    <scope>NUCLEOTIDE SEQUENCE</scope>
</reference>
<evidence type="ECO:0000313" key="3">
    <source>
        <dbReference type="Proteomes" id="UP000708208"/>
    </source>
</evidence>
<evidence type="ECO:0000256" key="1">
    <source>
        <dbReference type="SAM" id="MobiDB-lite"/>
    </source>
</evidence>
<dbReference type="Proteomes" id="UP000708208">
    <property type="component" value="Unassembled WGS sequence"/>
</dbReference>
<gene>
    <name evidence="2" type="ORF">AFUS01_LOCUS31630</name>
</gene>
<keyword evidence="3" id="KW-1185">Reference proteome</keyword>
<dbReference type="AlphaFoldDB" id="A0A8J2KWT5"/>
<feature type="region of interest" description="Disordered" evidence="1">
    <location>
        <begin position="13"/>
        <end position="53"/>
    </location>
</feature>
<feature type="compositionally biased region" description="Low complexity" evidence="1">
    <location>
        <begin position="18"/>
        <end position="35"/>
    </location>
</feature>